<dbReference type="NCBIfam" id="TIGR01484">
    <property type="entry name" value="HAD-SF-IIB"/>
    <property type="match status" value="1"/>
</dbReference>
<dbReference type="Gene3D" id="3.30.1240.10">
    <property type="match status" value="1"/>
</dbReference>
<protein>
    <submittedName>
        <fullName evidence="1">Cof-like hydrolase</fullName>
    </submittedName>
</protein>
<organism evidence="1 2">
    <name type="scientific">Enterococcus faecalis ERV63</name>
    <dbReference type="NCBI Taxonomy" id="1134793"/>
    <lineage>
        <taxon>Bacteria</taxon>
        <taxon>Bacillati</taxon>
        <taxon>Bacillota</taxon>
        <taxon>Bacilli</taxon>
        <taxon>Lactobacillales</taxon>
        <taxon>Enterococcaceae</taxon>
        <taxon>Enterococcus</taxon>
    </lineage>
</organism>
<gene>
    <name evidence="1" type="ORF">HMPREF1336_02150</name>
</gene>
<accession>A0AAV3GJD9</accession>
<proteinExistence type="predicted"/>
<dbReference type="NCBIfam" id="TIGR00099">
    <property type="entry name" value="Cof-subfamily"/>
    <property type="match status" value="1"/>
</dbReference>
<dbReference type="PANTHER" id="PTHR10000">
    <property type="entry name" value="PHOSPHOSERINE PHOSPHATASE"/>
    <property type="match status" value="1"/>
</dbReference>
<dbReference type="SFLD" id="SFLDG01140">
    <property type="entry name" value="C2.B:_Phosphomannomutase_and_P"/>
    <property type="match status" value="1"/>
</dbReference>
<dbReference type="InterPro" id="IPR036412">
    <property type="entry name" value="HAD-like_sf"/>
</dbReference>
<dbReference type="InterPro" id="IPR006379">
    <property type="entry name" value="HAD-SF_hydro_IIB"/>
</dbReference>
<dbReference type="PROSITE" id="PS01228">
    <property type="entry name" value="COF_1"/>
    <property type="match status" value="1"/>
</dbReference>
<dbReference type="PANTHER" id="PTHR10000:SF25">
    <property type="entry name" value="PHOSPHATASE YKRA-RELATED"/>
    <property type="match status" value="1"/>
</dbReference>
<sequence length="259" mass="29416">MMERKLFAFDIDGTLLNSEKKALDSTREALAKLREQGHLVTLATGRSRYMAQEVIWDLDFTNYVLCNGAAAFVDHEQYYQNLLHAEALERLAQDSDQRGLGFACVGLDDIKKSNQHRAEKMEIAMNSFHFHSPAYDEHFYRQNDIYQALAFYDAEDQCTFEEEYPEFRFIRWHQHSVDVVPKDGSKSATLTYLAKRVGIDAKNIIAFGDGENDREMLSHAGIGVAMGNASPSIQEVATMVTDTNDNDGIWKALKEMKAI</sequence>
<dbReference type="Gene3D" id="3.40.50.1000">
    <property type="entry name" value="HAD superfamily/HAD-like"/>
    <property type="match status" value="1"/>
</dbReference>
<keyword evidence="1" id="KW-0378">Hydrolase</keyword>
<dbReference type="InterPro" id="IPR023214">
    <property type="entry name" value="HAD_sf"/>
</dbReference>
<dbReference type="PROSITE" id="PS01229">
    <property type="entry name" value="COF_2"/>
    <property type="match status" value="1"/>
</dbReference>
<dbReference type="AlphaFoldDB" id="A0AAV3GJD9"/>
<dbReference type="GO" id="GO:0016791">
    <property type="term" value="F:phosphatase activity"/>
    <property type="evidence" value="ECO:0007669"/>
    <property type="project" value="UniProtKB-ARBA"/>
</dbReference>
<dbReference type="GO" id="GO:0005829">
    <property type="term" value="C:cytosol"/>
    <property type="evidence" value="ECO:0007669"/>
    <property type="project" value="TreeGrafter"/>
</dbReference>
<comment type="caution">
    <text evidence="1">The sequence shown here is derived from an EMBL/GenBank/DDBJ whole genome shotgun (WGS) entry which is preliminary data.</text>
</comment>
<dbReference type="InterPro" id="IPR000150">
    <property type="entry name" value="Cof"/>
</dbReference>
<name>A0AAV3GJD9_ENTFL</name>
<dbReference type="GO" id="GO:0000287">
    <property type="term" value="F:magnesium ion binding"/>
    <property type="evidence" value="ECO:0007669"/>
    <property type="project" value="TreeGrafter"/>
</dbReference>
<evidence type="ECO:0000313" key="1">
    <source>
        <dbReference type="EMBL" id="EJV15437.1"/>
    </source>
</evidence>
<dbReference type="SFLD" id="SFLDS00003">
    <property type="entry name" value="Haloacid_Dehalogenase"/>
    <property type="match status" value="1"/>
</dbReference>
<evidence type="ECO:0000313" key="2">
    <source>
        <dbReference type="Proteomes" id="UP000004117"/>
    </source>
</evidence>
<dbReference type="Pfam" id="PF08282">
    <property type="entry name" value="Hydrolase_3"/>
    <property type="match status" value="1"/>
</dbReference>
<dbReference type="Proteomes" id="UP000004117">
    <property type="component" value="Unassembled WGS sequence"/>
</dbReference>
<reference evidence="1 2" key="1">
    <citation type="submission" date="2012-04" db="EMBL/GenBank/DDBJ databases">
        <authorList>
            <person name="Weinstock G."/>
            <person name="Sodergren E."/>
            <person name="Lobos E.A."/>
            <person name="Fulton L."/>
            <person name="Fulton R."/>
            <person name="Courtney L."/>
            <person name="Fronick C."/>
            <person name="O'Laughlin M."/>
            <person name="Godfrey J."/>
            <person name="Wilson R.M."/>
            <person name="Miner T."/>
            <person name="Farmer C."/>
            <person name="Delehaunty K."/>
            <person name="Cordes M."/>
            <person name="Minx P."/>
            <person name="Tomlinson C."/>
            <person name="Chen J."/>
            <person name="Wollam A."/>
            <person name="Pepin K.H."/>
            <person name="Bhonagiri V."/>
            <person name="Zhang X."/>
            <person name="Suruliraj S."/>
            <person name="Warren W."/>
            <person name="Mitreva M."/>
            <person name="Mardis E.R."/>
            <person name="Wilson R.K."/>
        </authorList>
    </citation>
    <scope>NUCLEOTIDE SEQUENCE [LARGE SCALE GENOMIC DNA]</scope>
    <source>
        <strain evidence="1 2">ERV63</strain>
    </source>
</reference>
<dbReference type="SUPFAM" id="SSF56784">
    <property type="entry name" value="HAD-like"/>
    <property type="match status" value="1"/>
</dbReference>
<dbReference type="SFLD" id="SFLDG01144">
    <property type="entry name" value="C2.B.4:_PGP_Like"/>
    <property type="match status" value="1"/>
</dbReference>
<dbReference type="EMBL" id="ALZR01000081">
    <property type="protein sequence ID" value="EJV15437.1"/>
    <property type="molecule type" value="Genomic_DNA"/>
</dbReference>